<accession>A0A166K895</accession>
<dbReference type="EMBL" id="LIYF01000006">
    <property type="protein sequence ID" value="KZK08070.1"/>
    <property type="molecule type" value="Genomic_DNA"/>
</dbReference>
<proteinExistence type="predicted"/>
<organism evidence="1 2">
    <name type="scientific">Lactococcus lactis subsp. cremoris</name>
    <name type="common">Streptococcus cremoris</name>
    <dbReference type="NCBI Taxonomy" id="1359"/>
    <lineage>
        <taxon>Bacteria</taxon>
        <taxon>Bacillati</taxon>
        <taxon>Bacillota</taxon>
        <taxon>Bacilli</taxon>
        <taxon>Lactobacillales</taxon>
        <taxon>Streptococcaceae</taxon>
        <taxon>Lactococcus</taxon>
    </lineage>
</organism>
<name>A0A166K895_LACLC</name>
<evidence type="ECO:0000313" key="2">
    <source>
        <dbReference type="Proteomes" id="UP000076519"/>
    </source>
</evidence>
<comment type="caution">
    <text evidence="1">The sequence shown here is derived from an EMBL/GenBank/DDBJ whole genome shotgun (WGS) entry which is preliminary data.</text>
</comment>
<dbReference type="Proteomes" id="UP000076519">
    <property type="component" value="Unassembled WGS sequence"/>
</dbReference>
<evidence type="ECO:0000313" key="1">
    <source>
        <dbReference type="EMBL" id="KZK08070.1"/>
    </source>
</evidence>
<dbReference type="AlphaFoldDB" id="A0A166K895"/>
<gene>
    <name evidence="1" type="ORF">AB996_0367</name>
</gene>
<sequence>MNHVLFYGYKCRKINFFIFVSNFYQQKNTDKSSVFIFLLNNVIQQIARKF</sequence>
<reference evidence="1 2" key="1">
    <citation type="submission" date="2015-08" db="EMBL/GenBank/DDBJ databases">
        <title>Draft Genome Sequences of 11 Lactococcus lactis subspecies cremoris strains.</title>
        <authorList>
            <person name="Wels M."/>
            <person name="Backus L."/>
            <person name="Boekhorst J."/>
            <person name="Dijkstra A."/>
            <person name="Beerthuizen M."/>
            <person name="Siezen R."/>
            <person name="Bachmann H."/>
            <person name="Van Hijum S."/>
        </authorList>
    </citation>
    <scope>NUCLEOTIDE SEQUENCE [LARGE SCALE GENOMIC DNA]</scope>
    <source>
        <strain evidence="1 2">KW10</strain>
    </source>
</reference>
<protein>
    <submittedName>
        <fullName evidence="1">Uncharacterized protein</fullName>
    </submittedName>
</protein>